<dbReference type="GO" id="GO:0000775">
    <property type="term" value="C:chromosome, centromeric region"/>
    <property type="evidence" value="ECO:0007669"/>
    <property type="project" value="UniProtKB-ARBA"/>
</dbReference>
<dbReference type="EMBL" id="CASHTH010000744">
    <property type="protein sequence ID" value="CAI8007059.1"/>
    <property type="molecule type" value="Genomic_DNA"/>
</dbReference>
<dbReference type="GO" id="GO:0072542">
    <property type="term" value="F:protein phosphatase activator activity"/>
    <property type="evidence" value="ECO:0007669"/>
    <property type="project" value="TreeGrafter"/>
</dbReference>
<dbReference type="InterPro" id="IPR011989">
    <property type="entry name" value="ARM-like"/>
</dbReference>
<reference evidence="10" key="1">
    <citation type="submission" date="2023-03" db="EMBL/GenBank/DDBJ databases">
        <authorList>
            <person name="Steffen K."/>
            <person name="Cardenas P."/>
        </authorList>
    </citation>
    <scope>NUCLEOTIDE SEQUENCE</scope>
</reference>
<accession>A0AA35W4E6</accession>
<dbReference type="GO" id="GO:0051754">
    <property type="term" value="P:meiotic sister chromatid cohesion, centromeric"/>
    <property type="evidence" value="ECO:0007669"/>
    <property type="project" value="UniProtKB-ARBA"/>
</dbReference>
<dbReference type="FunFam" id="1.25.10.10:FF:000016">
    <property type="entry name" value="Serine/threonine-protein phosphatase 2A 56 kDa regulatory subunit"/>
    <property type="match status" value="1"/>
</dbReference>
<dbReference type="InterPro" id="IPR002554">
    <property type="entry name" value="PP2A_B56"/>
</dbReference>
<feature type="compositionally biased region" description="Low complexity" evidence="8">
    <location>
        <begin position="575"/>
        <end position="591"/>
    </location>
</feature>
<dbReference type="PANTHER" id="PTHR10257">
    <property type="entry name" value="SERINE/THREONINE PROTEIN PHOSPHATASE 2A PP2A REGULATORY SUBUNIT B"/>
    <property type="match status" value="1"/>
</dbReference>
<dbReference type="GO" id="GO:0000159">
    <property type="term" value="C:protein phosphatase type 2A complex"/>
    <property type="evidence" value="ECO:0007669"/>
    <property type="project" value="InterPro"/>
</dbReference>
<dbReference type="GO" id="GO:0010948">
    <property type="term" value="P:negative regulation of cell cycle process"/>
    <property type="evidence" value="ECO:0007669"/>
    <property type="project" value="UniProtKB-ARBA"/>
</dbReference>
<evidence type="ECO:0000256" key="1">
    <source>
        <dbReference type="ARBA" id="ARBA00004123"/>
    </source>
</evidence>
<dbReference type="GO" id="GO:0005829">
    <property type="term" value="C:cytosol"/>
    <property type="evidence" value="ECO:0007669"/>
    <property type="project" value="TreeGrafter"/>
</dbReference>
<evidence type="ECO:0000313" key="10">
    <source>
        <dbReference type="EMBL" id="CAI8007059.1"/>
    </source>
</evidence>
<comment type="caution">
    <text evidence="10">The sequence shown here is derived from an EMBL/GenBank/DDBJ whole genome shotgun (WGS) entry which is preliminary data.</text>
</comment>
<dbReference type="Pfam" id="PF01603">
    <property type="entry name" value="B56"/>
    <property type="match status" value="2"/>
</dbReference>
<name>A0AA35W4E6_GEOBA</name>
<dbReference type="SUPFAM" id="SSF48371">
    <property type="entry name" value="ARM repeat"/>
    <property type="match status" value="1"/>
</dbReference>
<dbReference type="AlphaFoldDB" id="A0AA35W4E6"/>
<comment type="subunit">
    <text evidence="7">PP2A consists of a common heterodimeric core enzyme, composed of a 36 kDa catalytic subunit (subunit C) and a 65 kDa constant regulatory subunit (PR65 or subunit A), that associates with a variety of regulatory subunits. Proteins that associate with the core dimer include three families of regulatory subunits B (the R2/B/PR55/B55, R3/B''/PR72/PR130/PR59 and R5/B'/B56 families), the 48 kDa variable regulatory subunit, viral proteins, and cell signaling molecules.</text>
</comment>
<keyword evidence="5" id="KW-0597">Phosphoprotein</keyword>
<dbReference type="Proteomes" id="UP001174909">
    <property type="component" value="Unassembled WGS sequence"/>
</dbReference>
<evidence type="ECO:0000256" key="4">
    <source>
        <dbReference type="ARBA" id="ARBA00022490"/>
    </source>
</evidence>
<dbReference type="GO" id="GO:0098813">
    <property type="term" value="P:nuclear chromosome segregation"/>
    <property type="evidence" value="ECO:0007669"/>
    <property type="project" value="UniProtKB-ARBA"/>
</dbReference>
<keyword evidence="9" id="KW-1133">Transmembrane helix</keyword>
<evidence type="ECO:0000256" key="7">
    <source>
        <dbReference type="ARBA" id="ARBA00064351"/>
    </source>
</evidence>
<dbReference type="InterPro" id="IPR016024">
    <property type="entry name" value="ARM-type_fold"/>
</dbReference>
<dbReference type="GO" id="GO:1901990">
    <property type="term" value="P:regulation of mitotic cell cycle phase transition"/>
    <property type="evidence" value="ECO:0007669"/>
    <property type="project" value="UniProtKB-ARBA"/>
</dbReference>
<protein>
    <submittedName>
        <fullName evidence="10">Serine/threonine-protein phosphatase 2A 56 kDa regulatory subunit delta isoform</fullName>
    </submittedName>
</protein>
<keyword evidence="9" id="KW-0472">Membrane</keyword>
<evidence type="ECO:0000256" key="5">
    <source>
        <dbReference type="ARBA" id="ARBA00022553"/>
    </source>
</evidence>
<keyword evidence="9" id="KW-0812">Transmembrane</keyword>
<feature type="region of interest" description="Disordered" evidence="8">
    <location>
        <begin position="563"/>
        <end position="648"/>
    </location>
</feature>
<evidence type="ECO:0000256" key="6">
    <source>
        <dbReference type="ARBA" id="ARBA00023242"/>
    </source>
</evidence>
<dbReference type="GO" id="GO:0035556">
    <property type="term" value="P:intracellular signal transduction"/>
    <property type="evidence" value="ECO:0007669"/>
    <property type="project" value="UniProtKB-ARBA"/>
</dbReference>
<proteinExistence type="inferred from homology"/>
<evidence type="ECO:0000256" key="3">
    <source>
        <dbReference type="ARBA" id="ARBA00009745"/>
    </source>
</evidence>
<comment type="similarity">
    <text evidence="3">Belongs to the phosphatase 2A regulatory subunit B56 family.</text>
</comment>
<feature type="compositionally biased region" description="Low complexity" evidence="8">
    <location>
        <begin position="599"/>
        <end position="612"/>
    </location>
</feature>
<gene>
    <name evidence="10" type="ORF">GBAR_LOCUS5027</name>
</gene>
<comment type="subcellular location">
    <subcellularLocation>
        <location evidence="2">Cytoplasm</location>
    </subcellularLocation>
    <subcellularLocation>
        <location evidence="1">Nucleus</location>
    </subcellularLocation>
</comment>
<organism evidence="10 11">
    <name type="scientific">Geodia barretti</name>
    <name type="common">Barrett's horny sponge</name>
    <dbReference type="NCBI Taxonomy" id="519541"/>
    <lineage>
        <taxon>Eukaryota</taxon>
        <taxon>Metazoa</taxon>
        <taxon>Porifera</taxon>
        <taxon>Demospongiae</taxon>
        <taxon>Heteroscleromorpha</taxon>
        <taxon>Tetractinellida</taxon>
        <taxon>Astrophorina</taxon>
        <taxon>Geodiidae</taxon>
        <taxon>Geodia</taxon>
    </lineage>
</organism>
<evidence type="ECO:0000256" key="8">
    <source>
        <dbReference type="SAM" id="MobiDB-lite"/>
    </source>
</evidence>
<sequence>MRNKNACELCTLAITHDIEITGGLCVVLLGSGILAVPLTCPLSLLFLSFPQRPGHPHLPASSYTNMLDKIQFTGPHIRKDRNRGSSRFNISRNREIQKLPPLKDASVANREELFVQKIRQCCVIFDFNLDPLSDLKYKEVKRAAITELVEFMTSQRGVITELIYPEAVAMFSHNAFRALPPSTNPSGAEFDPEEDEPTLESSWPHLQLIYEFFLRFLESQDFQPSIAKKHIDPKFVIQLLSLFDSEDPRERDMLKTTLHRIYGKFLGLRAHIRKQISNIFYRFIYETEKHNGVAELLEILGSIINGFALPLKDEHKQFLQRVLIPLHKVRSLSCYHPQLAYCVVQFLEKDPSLTESVVMGLLKYWPKVHSPKEVMFLNELEEILDVMEPVEFVKVQQSLFRQIARCISSPHFQVAERALYYWSNDYVMSLVSDNCQTLFPIILPPLFRHSKAHWNKLVTLSPSLSLSLSSFVASRSLRRTIHGLIYNAIKTFMDMNQKMFEICNAKYEEQLKQQEAHIAEREEAWSQVEKLAIQSPHYHKLARPEVITAPMVFPRIEPMETVPERLNLPPREPQEVGPSIPEGVGPGVPEGAEPERQMEVGTSESGASSSPVGEGGGAEGTTVTTEGGGEGVIHNVEEGEQEMGNPKASLLIRRKSALPQDFETATALHQYQTKDKILPAADET</sequence>
<evidence type="ECO:0000313" key="11">
    <source>
        <dbReference type="Proteomes" id="UP001174909"/>
    </source>
</evidence>
<keyword evidence="4" id="KW-0963">Cytoplasm</keyword>
<evidence type="ECO:0000256" key="2">
    <source>
        <dbReference type="ARBA" id="ARBA00004496"/>
    </source>
</evidence>
<feature type="transmembrane region" description="Helical" evidence="9">
    <location>
        <begin position="21"/>
        <end position="49"/>
    </location>
</feature>
<dbReference type="PANTHER" id="PTHR10257:SF3">
    <property type="entry name" value="SERINE_THREONINE-PROTEIN PHOSPHATASE 2A 56 KDA REGULATORY SUBUNIT GAMMA ISOFORM"/>
    <property type="match status" value="1"/>
</dbReference>
<dbReference type="GO" id="GO:0005634">
    <property type="term" value="C:nucleus"/>
    <property type="evidence" value="ECO:0007669"/>
    <property type="project" value="UniProtKB-SubCell"/>
</dbReference>
<keyword evidence="11" id="KW-1185">Reference proteome</keyword>
<dbReference type="Gene3D" id="1.25.10.10">
    <property type="entry name" value="Leucine-rich Repeat Variant"/>
    <property type="match status" value="1"/>
</dbReference>
<evidence type="ECO:0000256" key="9">
    <source>
        <dbReference type="SAM" id="Phobius"/>
    </source>
</evidence>
<keyword evidence="6" id="KW-0539">Nucleus</keyword>